<dbReference type="EMBL" id="GBRH01188625">
    <property type="protein sequence ID" value="JAE09271.1"/>
    <property type="molecule type" value="Transcribed_RNA"/>
</dbReference>
<organism evidence="1">
    <name type="scientific">Arundo donax</name>
    <name type="common">Giant reed</name>
    <name type="synonym">Donax arundinaceus</name>
    <dbReference type="NCBI Taxonomy" id="35708"/>
    <lineage>
        <taxon>Eukaryota</taxon>
        <taxon>Viridiplantae</taxon>
        <taxon>Streptophyta</taxon>
        <taxon>Embryophyta</taxon>
        <taxon>Tracheophyta</taxon>
        <taxon>Spermatophyta</taxon>
        <taxon>Magnoliopsida</taxon>
        <taxon>Liliopsida</taxon>
        <taxon>Poales</taxon>
        <taxon>Poaceae</taxon>
        <taxon>PACMAD clade</taxon>
        <taxon>Arundinoideae</taxon>
        <taxon>Arundineae</taxon>
        <taxon>Arundo</taxon>
    </lineage>
</organism>
<dbReference type="AlphaFoldDB" id="A0A0A9FGM1"/>
<proteinExistence type="predicted"/>
<protein>
    <submittedName>
        <fullName evidence="1">Uncharacterized protein</fullName>
    </submittedName>
</protein>
<accession>A0A0A9FGM1</accession>
<evidence type="ECO:0000313" key="1">
    <source>
        <dbReference type="EMBL" id="JAE09271.1"/>
    </source>
</evidence>
<reference evidence="1" key="1">
    <citation type="submission" date="2014-09" db="EMBL/GenBank/DDBJ databases">
        <authorList>
            <person name="Magalhaes I.L.F."/>
            <person name="Oliveira U."/>
            <person name="Santos F.R."/>
            <person name="Vidigal T.H.D.A."/>
            <person name="Brescovit A.D."/>
            <person name="Santos A.J."/>
        </authorList>
    </citation>
    <scope>NUCLEOTIDE SEQUENCE</scope>
    <source>
        <tissue evidence="1">Shoot tissue taken approximately 20 cm above the soil surface</tissue>
    </source>
</reference>
<sequence>MVGNRNLARAYLHGVIAAVSMLTSSLSSNVIDAAQLIFSNSSSGHSCSISSTSSFEVFSSSCKM</sequence>
<reference evidence="1" key="2">
    <citation type="journal article" date="2015" name="Data Brief">
        <title>Shoot transcriptome of the giant reed, Arundo donax.</title>
        <authorList>
            <person name="Barrero R.A."/>
            <person name="Guerrero F.D."/>
            <person name="Moolhuijzen P."/>
            <person name="Goolsby J.A."/>
            <person name="Tidwell J."/>
            <person name="Bellgard S.E."/>
            <person name="Bellgard M.I."/>
        </authorList>
    </citation>
    <scope>NUCLEOTIDE SEQUENCE</scope>
    <source>
        <tissue evidence="1">Shoot tissue taken approximately 20 cm above the soil surface</tissue>
    </source>
</reference>
<name>A0A0A9FGM1_ARUDO</name>